<comment type="caution">
    <text evidence="2">The sequence shown here is derived from an EMBL/GenBank/DDBJ whole genome shotgun (WGS) entry which is preliminary data.</text>
</comment>
<sequence>MKTFLACLIFAAVGATVAWKINYDRYGKYEGYFGPMDVHGEVTAKNALASMRKNWTDTATPRVELPDGHSYDFGVMSPEEEGEHIFVVKNTGEADLSLKVGASTCKCTVGELGKESLAPGEQTEVKMSWTVKTNESSFGQSAELRTNDPAKVAIRFEISGQVVRQVQLFPEQVTFGEVAAGENIEVQVRVYSYLDYPVKAGNVKFTDELLNELASIEVEEFEPGNDDGVNEAAKQGFLVKALVKPGLKQGPVNDNISLELQRLDEDGNVVASSKDSKSGDTEEKDDDATGEDQKSLDDPSKLYVFAPVSGRIVGALSMLPNSKLRGVSGGGYIFDFGKVGKDDSLTAKSFVSLKGQQKDSTNLKIGEVSPAEYVEATLAKPIGRGQMTLYGLTLKLKPGAEKVERLGMNRDDYGFVMIESDNPKVPPLKMRLKFSLSAR</sequence>
<name>A0ABY1PTE9_9BACT</name>
<evidence type="ECO:0000313" key="2">
    <source>
        <dbReference type="EMBL" id="SMP40632.1"/>
    </source>
</evidence>
<dbReference type="PANTHER" id="PTHR37833:SF1">
    <property type="entry name" value="SIGNAL PEPTIDE PROTEIN"/>
    <property type="match status" value="1"/>
</dbReference>
<reference evidence="2 3" key="1">
    <citation type="submission" date="2017-05" db="EMBL/GenBank/DDBJ databases">
        <authorList>
            <person name="Varghese N."/>
            <person name="Submissions S."/>
        </authorList>
    </citation>
    <scope>NUCLEOTIDE SEQUENCE [LARGE SCALE GENOMIC DNA]</scope>
    <source>
        <strain evidence="2 3">DSM 25457</strain>
    </source>
</reference>
<evidence type="ECO:0008006" key="4">
    <source>
        <dbReference type="Google" id="ProtNLM"/>
    </source>
</evidence>
<organism evidence="2 3">
    <name type="scientific">Neorhodopirellula lusitana</name>
    <dbReference type="NCBI Taxonomy" id="445327"/>
    <lineage>
        <taxon>Bacteria</taxon>
        <taxon>Pseudomonadati</taxon>
        <taxon>Planctomycetota</taxon>
        <taxon>Planctomycetia</taxon>
        <taxon>Pirellulales</taxon>
        <taxon>Pirellulaceae</taxon>
        <taxon>Neorhodopirellula</taxon>
    </lineage>
</organism>
<feature type="region of interest" description="Disordered" evidence="1">
    <location>
        <begin position="267"/>
        <end position="296"/>
    </location>
</feature>
<dbReference type="InterPro" id="IPR013783">
    <property type="entry name" value="Ig-like_fold"/>
</dbReference>
<dbReference type="Pfam" id="PF07610">
    <property type="entry name" value="DUF1573"/>
    <property type="match status" value="1"/>
</dbReference>
<dbReference type="EMBL" id="FXUG01000001">
    <property type="protein sequence ID" value="SMP40632.1"/>
    <property type="molecule type" value="Genomic_DNA"/>
</dbReference>
<dbReference type="Proteomes" id="UP001158067">
    <property type="component" value="Unassembled WGS sequence"/>
</dbReference>
<gene>
    <name evidence="2" type="ORF">SAMN06265222_101481</name>
</gene>
<keyword evidence="3" id="KW-1185">Reference proteome</keyword>
<dbReference type="Gene3D" id="2.60.40.10">
    <property type="entry name" value="Immunoglobulins"/>
    <property type="match status" value="1"/>
</dbReference>
<protein>
    <recommendedName>
        <fullName evidence="4">DUF1573 domain-containing protein</fullName>
    </recommendedName>
</protein>
<proteinExistence type="predicted"/>
<dbReference type="InterPro" id="IPR011467">
    <property type="entry name" value="DUF1573"/>
</dbReference>
<evidence type="ECO:0000313" key="3">
    <source>
        <dbReference type="Proteomes" id="UP001158067"/>
    </source>
</evidence>
<dbReference type="PANTHER" id="PTHR37833">
    <property type="entry name" value="LIPOPROTEIN-RELATED"/>
    <property type="match status" value="1"/>
</dbReference>
<evidence type="ECO:0000256" key="1">
    <source>
        <dbReference type="SAM" id="MobiDB-lite"/>
    </source>
</evidence>
<dbReference type="RefSeq" id="WP_283430712.1">
    <property type="nucleotide sequence ID" value="NZ_FXUG01000001.1"/>
</dbReference>
<accession>A0ABY1PTE9</accession>